<evidence type="ECO:0000256" key="1">
    <source>
        <dbReference type="SAM" id="Phobius"/>
    </source>
</evidence>
<keyword evidence="1" id="KW-1133">Transmembrane helix</keyword>
<dbReference type="AlphaFoldDB" id="A0A2P4P446"/>
<feature type="transmembrane region" description="Helical" evidence="1">
    <location>
        <begin position="25"/>
        <end position="45"/>
    </location>
</feature>
<accession>A0A2P4P446</accession>
<dbReference type="EMBL" id="AUPC02000407">
    <property type="protein sequence ID" value="POG60161.1"/>
    <property type="molecule type" value="Genomic_DNA"/>
</dbReference>
<protein>
    <submittedName>
        <fullName evidence="2">Uncharacterized protein</fullName>
    </submittedName>
</protein>
<keyword evidence="1" id="KW-0812">Transmembrane</keyword>
<gene>
    <name evidence="2" type="ORF">GLOIN_2v1716305</name>
</gene>
<comment type="caution">
    <text evidence="2">The sequence shown here is derived from an EMBL/GenBank/DDBJ whole genome shotgun (WGS) entry which is preliminary data.</text>
</comment>
<evidence type="ECO:0000313" key="2">
    <source>
        <dbReference type="EMBL" id="POG60161.1"/>
    </source>
</evidence>
<dbReference type="Proteomes" id="UP000018888">
    <property type="component" value="Unassembled WGS sequence"/>
</dbReference>
<name>A0A2P4P446_RHIID</name>
<proteinExistence type="predicted"/>
<organism evidence="2 3">
    <name type="scientific">Rhizophagus irregularis (strain DAOM 181602 / DAOM 197198 / MUCL 43194)</name>
    <name type="common">Arbuscular mycorrhizal fungus</name>
    <name type="synonym">Glomus intraradices</name>
    <dbReference type="NCBI Taxonomy" id="747089"/>
    <lineage>
        <taxon>Eukaryota</taxon>
        <taxon>Fungi</taxon>
        <taxon>Fungi incertae sedis</taxon>
        <taxon>Mucoromycota</taxon>
        <taxon>Glomeromycotina</taxon>
        <taxon>Glomeromycetes</taxon>
        <taxon>Glomerales</taxon>
        <taxon>Glomeraceae</taxon>
        <taxon>Rhizophagus</taxon>
    </lineage>
</organism>
<sequence>MYYLYLPPVNLSQLMTDPIFATRHWINIQIYIENLVVKILIIMVLPMRHHAHYAS</sequence>
<reference evidence="2 3" key="2">
    <citation type="journal article" date="2018" name="New Phytol.">
        <title>High intraspecific genome diversity in the model arbuscular mycorrhizal symbiont Rhizophagus irregularis.</title>
        <authorList>
            <person name="Chen E.C.H."/>
            <person name="Morin E."/>
            <person name="Beaudet D."/>
            <person name="Noel J."/>
            <person name="Yildirir G."/>
            <person name="Ndikumana S."/>
            <person name="Charron P."/>
            <person name="St-Onge C."/>
            <person name="Giorgi J."/>
            <person name="Kruger M."/>
            <person name="Marton T."/>
            <person name="Ropars J."/>
            <person name="Grigoriev I.V."/>
            <person name="Hainaut M."/>
            <person name="Henrissat B."/>
            <person name="Roux C."/>
            <person name="Martin F."/>
            <person name="Corradi N."/>
        </authorList>
    </citation>
    <scope>NUCLEOTIDE SEQUENCE [LARGE SCALE GENOMIC DNA]</scope>
    <source>
        <strain evidence="2 3">DAOM 197198</strain>
    </source>
</reference>
<evidence type="ECO:0000313" key="3">
    <source>
        <dbReference type="Proteomes" id="UP000018888"/>
    </source>
</evidence>
<keyword evidence="1" id="KW-0472">Membrane</keyword>
<keyword evidence="3" id="KW-1185">Reference proteome</keyword>
<reference evidence="2 3" key="1">
    <citation type="journal article" date="2013" name="Proc. Natl. Acad. Sci. U.S.A.">
        <title>Genome of an arbuscular mycorrhizal fungus provides insight into the oldest plant symbiosis.</title>
        <authorList>
            <person name="Tisserant E."/>
            <person name="Malbreil M."/>
            <person name="Kuo A."/>
            <person name="Kohler A."/>
            <person name="Symeonidi A."/>
            <person name="Balestrini R."/>
            <person name="Charron P."/>
            <person name="Duensing N."/>
            <person name="Frei Dit Frey N."/>
            <person name="Gianinazzi-Pearson V."/>
            <person name="Gilbert L.B."/>
            <person name="Handa Y."/>
            <person name="Herr J.R."/>
            <person name="Hijri M."/>
            <person name="Koul R."/>
            <person name="Kawaguchi M."/>
            <person name="Krajinski F."/>
            <person name="Lammers P.J."/>
            <person name="Masclaux F.G."/>
            <person name="Murat C."/>
            <person name="Morin E."/>
            <person name="Ndikumana S."/>
            <person name="Pagni M."/>
            <person name="Petitpierre D."/>
            <person name="Requena N."/>
            <person name="Rosikiewicz P."/>
            <person name="Riley R."/>
            <person name="Saito K."/>
            <person name="San Clemente H."/>
            <person name="Shapiro H."/>
            <person name="van Tuinen D."/>
            <person name="Becard G."/>
            <person name="Bonfante P."/>
            <person name="Paszkowski U."/>
            <person name="Shachar-Hill Y.Y."/>
            <person name="Tuskan G.A."/>
            <person name="Young P.W."/>
            <person name="Sanders I.R."/>
            <person name="Henrissat B."/>
            <person name="Rensing S.A."/>
            <person name="Grigoriev I.V."/>
            <person name="Corradi N."/>
            <person name="Roux C."/>
            <person name="Martin F."/>
        </authorList>
    </citation>
    <scope>NUCLEOTIDE SEQUENCE [LARGE SCALE GENOMIC DNA]</scope>
    <source>
        <strain evidence="2 3">DAOM 197198</strain>
    </source>
</reference>